<accession>A0A9P0B6U6</accession>
<dbReference type="OrthoDB" id="6775666at2759"/>
<dbReference type="InterPro" id="IPR050098">
    <property type="entry name" value="TFPI/VKTCI-like"/>
</dbReference>
<dbReference type="PROSITE" id="PS50279">
    <property type="entry name" value="BPTI_KUNITZ_2"/>
    <property type="match status" value="1"/>
</dbReference>
<dbReference type="SMART" id="SM00131">
    <property type="entry name" value="KU"/>
    <property type="match status" value="1"/>
</dbReference>
<dbReference type="Gene3D" id="4.10.410.10">
    <property type="entry name" value="Pancreatic trypsin inhibitor Kunitz domain"/>
    <property type="match status" value="1"/>
</dbReference>
<evidence type="ECO:0000256" key="4">
    <source>
        <dbReference type="SAM" id="SignalP"/>
    </source>
</evidence>
<keyword evidence="2" id="KW-0722">Serine protease inhibitor</keyword>
<sequence>MKFVFLFCFLINQILVAKAFSEQDCERPLQTKSCKLGSIRYHWNHHKQECEKDMFFGCGETPNNFKTLEECLTVAKPICTQ</sequence>
<organism evidence="6 7">
    <name type="scientific">Brassicogethes aeneus</name>
    <name type="common">Rape pollen beetle</name>
    <name type="synonym">Meligethes aeneus</name>
    <dbReference type="NCBI Taxonomy" id="1431903"/>
    <lineage>
        <taxon>Eukaryota</taxon>
        <taxon>Metazoa</taxon>
        <taxon>Ecdysozoa</taxon>
        <taxon>Arthropoda</taxon>
        <taxon>Hexapoda</taxon>
        <taxon>Insecta</taxon>
        <taxon>Pterygota</taxon>
        <taxon>Neoptera</taxon>
        <taxon>Endopterygota</taxon>
        <taxon>Coleoptera</taxon>
        <taxon>Polyphaga</taxon>
        <taxon>Cucujiformia</taxon>
        <taxon>Nitidulidae</taxon>
        <taxon>Meligethinae</taxon>
        <taxon>Brassicogethes</taxon>
    </lineage>
</organism>
<keyword evidence="3" id="KW-1015">Disulfide bond</keyword>
<feature type="signal peptide" evidence="4">
    <location>
        <begin position="1"/>
        <end position="19"/>
    </location>
</feature>
<evidence type="ECO:0000313" key="6">
    <source>
        <dbReference type="EMBL" id="CAH0556111.1"/>
    </source>
</evidence>
<keyword evidence="7" id="KW-1185">Reference proteome</keyword>
<dbReference type="SUPFAM" id="SSF57362">
    <property type="entry name" value="BPTI-like"/>
    <property type="match status" value="1"/>
</dbReference>
<dbReference type="PANTHER" id="PTHR10083:SF374">
    <property type="entry name" value="BPTI_KUNITZ INHIBITOR DOMAIN-CONTAINING PROTEIN"/>
    <property type="match status" value="1"/>
</dbReference>
<reference evidence="6" key="1">
    <citation type="submission" date="2021-12" db="EMBL/GenBank/DDBJ databases">
        <authorList>
            <person name="King R."/>
        </authorList>
    </citation>
    <scope>NUCLEOTIDE SEQUENCE</scope>
</reference>
<gene>
    <name evidence="6" type="ORF">MELIAE_LOCUS7301</name>
</gene>
<dbReference type="PANTHER" id="PTHR10083">
    <property type="entry name" value="KUNITZ-TYPE PROTEASE INHIBITOR-RELATED"/>
    <property type="match status" value="1"/>
</dbReference>
<dbReference type="InterPro" id="IPR036880">
    <property type="entry name" value="Kunitz_BPTI_sf"/>
</dbReference>
<dbReference type="Pfam" id="PF00014">
    <property type="entry name" value="Kunitz_BPTI"/>
    <property type="match status" value="1"/>
</dbReference>
<feature type="chain" id="PRO_5040464724" description="BPTI/Kunitz inhibitor domain-containing protein" evidence="4">
    <location>
        <begin position="20"/>
        <end position="81"/>
    </location>
</feature>
<dbReference type="GO" id="GO:0004867">
    <property type="term" value="F:serine-type endopeptidase inhibitor activity"/>
    <property type="evidence" value="ECO:0007669"/>
    <property type="project" value="UniProtKB-KW"/>
</dbReference>
<protein>
    <recommendedName>
        <fullName evidence="5">BPTI/Kunitz inhibitor domain-containing protein</fullName>
    </recommendedName>
</protein>
<evidence type="ECO:0000259" key="5">
    <source>
        <dbReference type="PROSITE" id="PS50279"/>
    </source>
</evidence>
<dbReference type="Proteomes" id="UP001154078">
    <property type="component" value="Chromosome 4"/>
</dbReference>
<feature type="domain" description="BPTI/Kunitz inhibitor" evidence="5">
    <location>
        <begin position="25"/>
        <end position="75"/>
    </location>
</feature>
<dbReference type="GO" id="GO:0005615">
    <property type="term" value="C:extracellular space"/>
    <property type="evidence" value="ECO:0007669"/>
    <property type="project" value="TreeGrafter"/>
</dbReference>
<evidence type="ECO:0000256" key="3">
    <source>
        <dbReference type="ARBA" id="ARBA00023157"/>
    </source>
</evidence>
<keyword evidence="1" id="KW-0646">Protease inhibitor</keyword>
<proteinExistence type="predicted"/>
<evidence type="ECO:0000256" key="2">
    <source>
        <dbReference type="ARBA" id="ARBA00022900"/>
    </source>
</evidence>
<name>A0A9P0B6U6_BRAAE</name>
<dbReference type="EMBL" id="OV121135">
    <property type="protein sequence ID" value="CAH0556111.1"/>
    <property type="molecule type" value="Genomic_DNA"/>
</dbReference>
<evidence type="ECO:0000256" key="1">
    <source>
        <dbReference type="ARBA" id="ARBA00022690"/>
    </source>
</evidence>
<keyword evidence="4" id="KW-0732">Signal</keyword>
<dbReference type="InterPro" id="IPR002223">
    <property type="entry name" value="Kunitz_BPTI"/>
</dbReference>
<dbReference type="AlphaFoldDB" id="A0A9P0B6U6"/>
<evidence type="ECO:0000313" key="7">
    <source>
        <dbReference type="Proteomes" id="UP001154078"/>
    </source>
</evidence>